<dbReference type="Gene3D" id="1.25.40.10">
    <property type="entry name" value="Tetratricopeptide repeat domain"/>
    <property type="match status" value="1"/>
</dbReference>
<sequence length="134" mass="15055">MNAECLNHTLCQARRHVECAWQEPAQWTRHLQAARDLLQLLTEETGSFNTVSNTVVLTCLGAVYCDMGEFEAAYQYLSRAIEAGATDRNTYFNLAVACINQEARRSQAQALFAKAGQLSPDARTWEAYFDPHAH</sequence>
<dbReference type="AlphaFoldDB" id="A0A433SEL7"/>
<protein>
    <submittedName>
        <fullName evidence="2">Uncharacterized protein</fullName>
    </submittedName>
</protein>
<dbReference type="InterPro" id="IPR019734">
    <property type="entry name" value="TPR_rpt"/>
</dbReference>
<name>A0A433SEL7_9BURK</name>
<keyword evidence="3" id="KW-1185">Reference proteome</keyword>
<proteinExistence type="predicted"/>
<accession>A0A433SEL7</accession>
<dbReference type="InterPro" id="IPR011990">
    <property type="entry name" value="TPR-like_helical_dom_sf"/>
</dbReference>
<evidence type="ECO:0000313" key="3">
    <source>
        <dbReference type="Proteomes" id="UP000286947"/>
    </source>
</evidence>
<dbReference type="SUPFAM" id="SSF48452">
    <property type="entry name" value="TPR-like"/>
    <property type="match status" value="1"/>
</dbReference>
<reference evidence="2 3" key="1">
    <citation type="submission" date="2018-01" db="EMBL/GenBank/DDBJ databases">
        <title>Saezia sanguinis gen. nov., sp. nov., in the order Burkholderiales isolated from human blood.</title>
        <authorList>
            <person name="Medina-Pascual M.J."/>
            <person name="Valdezate S."/>
            <person name="Monzon S."/>
            <person name="Cuesta I."/>
            <person name="Carrasco G."/>
            <person name="Villalon P."/>
            <person name="Saez-Nieto J.A."/>
        </authorList>
    </citation>
    <scope>NUCLEOTIDE SEQUENCE [LARGE SCALE GENOMIC DNA]</scope>
    <source>
        <strain evidence="2 3">CNM695-12</strain>
    </source>
</reference>
<keyword evidence="1" id="KW-0802">TPR repeat</keyword>
<comment type="caution">
    <text evidence="2">The sequence shown here is derived from an EMBL/GenBank/DDBJ whole genome shotgun (WGS) entry which is preliminary data.</text>
</comment>
<feature type="repeat" description="TPR" evidence="1">
    <location>
        <begin position="54"/>
        <end position="87"/>
    </location>
</feature>
<gene>
    <name evidence="2" type="ORF">CUZ56_01132</name>
</gene>
<dbReference type="Proteomes" id="UP000286947">
    <property type="component" value="Unassembled WGS sequence"/>
</dbReference>
<evidence type="ECO:0000256" key="1">
    <source>
        <dbReference type="PROSITE-ProRule" id="PRU00339"/>
    </source>
</evidence>
<organism evidence="2 3">
    <name type="scientific">Saezia sanguinis</name>
    <dbReference type="NCBI Taxonomy" id="1965230"/>
    <lineage>
        <taxon>Bacteria</taxon>
        <taxon>Pseudomonadati</taxon>
        <taxon>Pseudomonadota</taxon>
        <taxon>Betaproteobacteria</taxon>
        <taxon>Burkholderiales</taxon>
        <taxon>Saeziaceae</taxon>
        <taxon>Saezia</taxon>
    </lineage>
</organism>
<dbReference type="EMBL" id="PQSP01000002">
    <property type="protein sequence ID" value="RUS67191.1"/>
    <property type="molecule type" value="Genomic_DNA"/>
</dbReference>
<dbReference type="PROSITE" id="PS50005">
    <property type="entry name" value="TPR"/>
    <property type="match status" value="1"/>
</dbReference>
<evidence type="ECO:0000313" key="2">
    <source>
        <dbReference type="EMBL" id="RUS67191.1"/>
    </source>
</evidence>